<evidence type="ECO:0000256" key="1">
    <source>
        <dbReference type="SAM" id="SignalP"/>
    </source>
</evidence>
<name>A0A328AKC1_9CAUL</name>
<reference evidence="4" key="1">
    <citation type="submission" date="2018-05" db="EMBL/GenBank/DDBJ databases">
        <authorList>
            <person name="Li X."/>
        </authorList>
    </citation>
    <scope>NUCLEOTIDE SEQUENCE [LARGE SCALE GENOMIC DNA]</scope>
    <source>
        <strain evidence="4">LX32</strain>
    </source>
</reference>
<feature type="chain" id="PRO_5016331773" evidence="1">
    <location>
        <begin position="30"/>
        <end position="197"/>
    </location>
</feature>
<sequence length="197" mass="20493">MRTSKTKSMIAAAVAVAGAAAFTAPAAQAGVTSCSAQGGKQEAGALIGAALGGLLGNSVSGHNRTTGTVVGAAVGAAAGSAVGCQMQHQDPAQRARYDREDRFATYVSGGYRLSSQIEPARFSRMGQLSVINRDFGLRAAPDFSSRYVGKLKGGERVDAMAHVRGTDWILVGRNGVGMGYVHEDYIRPDNARYAYGY</sequence>
<keyword evidence="1" id="KW-0732">Signal</keyword>
<feature type="signal peptide" evidence="1">
    <location>
        <begin position="1"/>
        <end position="29"/>
    </location>
</feature>
<dbReference type="Pfam" id="PF13488">
    <property type="entry name" value="Gly-zipper_Omp"/>
    <property type="match status" value="1"/>
</dbReference>
<protein>
    <submittedName>
        <fullName evidence="3">Peptide-binding protein</fullName>
    </submittedName>
</protein>
<dbReference type="PROSITE" id="PS51257">
    <property type="entry name" value="PROKAR_LIPOPROTEIN"/>
    <property type="match status" value="1"/>
</dbReference>
<dbReference type="Gene3D" id="2.30.30.40">
    <property type="entry name" value="SH3 Domains"/>
    <property type="match status" value="1"/>
</dbReference>
<evidence type="ECO:0000259" key="2">
    <source>
        <dbReference type="Pfam" id="PF13488"/>
    </source>
</evidence>
<dbReference type="EMBL" id="QFYQ01000001">
    <property type="protein sequence ID" value="RAK54967.1"/>
    <property type="molecule type" value="Genomic_DNA"/>
</dbReference>
<keyword evidence="4" id="KW-1185">Reference proteome</keyword>
<proteinExistence type="predicted"/>
<organism evidence="3 4">
    <name type="scientific">Phenylobacterium soli</name>
    <dbReference type="NCBI Taxonomy" id="2170551"/>
    <lineage>
        <taxon>Bacteria</taxon>
        <taxon>Pseudomonadati</taxon>
        <taxon>Pseudomonadota</taxon>
        <taxon>Alphaproteobacteria</taxon>
        <taxon>Caulobacterales</taxon>
        <taxon>Caulobacteraceae</taxon>
        <taxon>Phenylobacterium</taxon>
    </lineage>
</organism>
<dbReference type="Proteomes" id="UP000249254">
    <property type="component" value="Unassembled WGS sequence"/>
</dbReference>
<evidence type="ECO:0000313" key="4">
    <source>
        <dbReference type="Proteomes" id="UP000249254"/>
    </source>
</evidence>
<gene>
    <name evidence="3" type="ORF">DJ017_10720</name>
</gene>
<comment type="caution">
    <text evidence="3">The sequence shown here is derived from an EMBL/GenBank/DDBJ whole genome shotgun (WGS) entry which is preliminary data.</text>
</comment>
<dbReference type="InterPro" id="IPR039567">
    <property type="entry name" value="Gly-zipper"/>
</dbReference>
<accession>A0A328AKC1</accession>
<dbReference type="OrthoDB" id="7335226at2"/>
<evidence type="ECO:0000313" key="3">
    <source>
        <dbReference type="EMBL" id="RAK54967.1"/>
    </source>
</evidence>
<feature type="domain" description="Glycine zipper" evidence="2">
    <location>
        <begin position="44"/>
        <end position="89"/>
    </location>
</feature>
<dbReference type="AlphaFoldDB" id="A0A328AKC1"/>